<dbReference type="SUPFAM" id="SSF52540">
    <property type="entry name" value="P-loop containing nucleoside triphosphate hydrolases"/>
    <property type="match status" value="1"/>
</dbReference>
<gene>
    <name evidence="9" type="ORF">K6Y31_03245</name>
</gene>
<keyword evidence="2" id="KW-0547">Nucleotide-binding</keyword>
<dbReference type="Pfam" id="PF13087">
    <property type="entry name" value="AAA_12"/>
    <property type="match status" value="1"/>
</dbReference>
<dbReference type="PANTHER" id="PTHR43788">
    <property type="entry name" value="DNA2/NAM7 HELICASE FAMILY MEMBER"/>
    <property type="match status" value="1"/>
</dbReference>
<dbReference type="CDD" id="cd18808">
    <property type="entry name" value="SF1_C_Upf1"/>
    <property type="match status" value="1"/>
</dbReference>
<keyword evidence="4" id="KW-0347">Helicase</keyword>
<dbReference type="InterPro" id="IPR047187">
    <property type="entry name" value="SF1_C_Upf1"/>
</dbReference>
<evidence type="ECO:0000256" key="3">
    <source>
        <dbReference type="ARBA" id="ARBA00022801"/>
    </source>
</evidence>
<keyword evidence="3" id="KW-0378">Hydrolase</keyword>
<dbReference type="RefSeq" id="WP_233051403.1">
    <property type="nucleotide sequence ID" value="NZ_JAIMJA010000002.1"/>
</dbReference>
<feature type="region of interest" description="Disordered" evidence="6">
    <location>
        <begin position="248"/>
        <end position="275"/>
    </location>
</feature>
<evidence type="ECO:0000259" key="8">
    <source>
        <dbReference type="Pfam" id="PF13087"/>
    </source>
</evidence>
<evidence type="ECO:0000256" key="6">
    <source>
        <dbReference type="SAM" id="MobiDB-lite"/>
    </source>
</evidence>
<evidence type="ECO:0000256" key="2">
    <source>
        <dbReference type="ARBA" id="ARBA00022741"/>
    </source>
</evidence>
<dbReference type="Gene3D" id="3.40.50.300">
    <property type="entry name" value="P-loop containing nucleotide triphosphate hydrolases"/>
    <property type="match status" value="2"/>
</dbReference>
<accession>A0ABS8W8W9</accession>
<keyword evidence="10" id="KW-1185">Reference proteome</keyword>
<comment type="caution">
    <text evidence="9">The sequence shown here is derived from an EMBL/GenBank/DDBJ whole genome shotgun (WGS) entry which is preliminary data.</text>
</comment>
<dbReference type="InterPro" id="IPR027417">
    <property type="entry name" value="P-loop_NTPase"/>
</dbReference>
<dbReference type="InterPro" id="IPR041677">
    <property type="entry name" value="DNA2/NAM7_AAA_11"/>
</dbReference>
<dbReference type="Pfam" id="PF13086">
    <property type="entry name" value="AAA_11"/>
    <property type="match status" value="1"/>
</dbReference>
<dbReference type="EMBL" id="JAIMJA010000002">
    <property type="protein sequence ID" value="MCE2593825.1"/>
    <property type="molecule type" value="Genomic_DNA"/>
</dbReference>
<name>A0ABS8W8W9_9GAMM</name>
<evidence type="ECO:0000256" key="1">
    <source>
        <dbReference type="ARBA" id="ARBA00007913"/>
    </source>
</evidence>
<organism evidence="9 10">
    <name type="scientific">Motilimonas cestriensis</name>
    <dbReference type="NCBI Taxonomy" id="2742685"/>
    <lineage>
        <taxon>Bacteria</taxon>
        <taxon>Pseudomonadati</taxon>
        <taxon>Pseudomonadota</taxon>
        <taxon>Gammaproteobacteria</taxon>
        <taxon>Alteromonadales</taxon>
        <taxon>Alteromonadales genera incertae sedis</taxon>
        <taxon>Motilimonas</taxon>
    </lineage>
</organism>
<keyword evidence="5" id="KW-0067">ATP-binding</keyword>
<dbReference type="Proteomes" id="UP001201273">
    <property type="component" value="Unassembled WGS sequence"/>
</dbReference>
<sequence>MLDRSCRNLIRYYRACYQADNRDLTLFNVFHRNCEFTRFIQGREALVTGELPRYPLPRSYGERLYQSQALYKREKTLLYGSFFLLGKLPPSYPGKRTVCAPLLYYQAQVSLENNEYYLTIEKSKPIVNWPLLRWILAESSQTSEPDFINKDITERDVAKLSHWISSLSNNINCLELYHYPKLATAEQIDAKQTQIKTDQFSLIAASAVTLINYSVASRGILHDLKAMAVASYMPSSVTQFLLGEKSSESDQYLPNTKYEPSHPDDQRPAPKLAPAMPDNIPAVLSKAQRQALHNASRHTVSQIVGPPGTGKSYTIACLALERYLQGESVLVVGQNNESVNIVGDKIESMLGQQDFVVRVGNASYHKKLKRYLKDLLSGYLTQQNETHTPLDSLQKQKLKMDKLERQFAKRCKKAIRYGMSTWKVQQNANFFNRFNAWWAKRFTLNQDILFDVFSQITQQQRIRHVALSHYISESRRKRLHTVLTHHRRQLNSFREAINANNSAQQEASFDKIDYSVLLQAMPVWLGTLGDLHRSLPLKAELFDLVIIDEASQCDIASVLPAIYRAKHLVIVGDDKQLRFISFLSSKKQSKLQDRYDLASQGDEFNYRNVSALDLANRRIQNQYAIVVLDEHFRSKNALIDFSNRKFYHRQLKIMRHKPGNQGDYPISIIKCQGEYNSGKNNQEALTLLAFLRNKIHNLTEMGLTSSIGILSPFREQTILLTKLLGKYLSHDQIERHKVKIETPYGFQGEERDIMLISMCVDENSSGQQYRYMNREDVFNVAITRARDEQYIFLSTRPHKLPSQSLLFEYVHSIERNQSYSLDDVSDFDAFQAEVSRLLTLNGINTWKNYPIAGAELDLVCQYGENTVALDLIGYPGESQDYYHLSRYKIFQRAGLTLYPLTYTRWVYQKHQVLKQLMSLLGASDDALTSKENTIF</sequence>
<evidence type="ECO:0000256" key="4">
    <source>
        <dbReference type="ARBA" id="ARBA00022806"/>
    </source>
</evidence>
<evidence type="ECO:0000259" key="7">
    <source>
        <dbReference type="Pfam" id="PF13086"/>
    </source>
</evidence>
<evidence type="ECO:0000313" key="9">
    <source>
        <dbReference type="EMBL" id="MCE2593825.1"/>
    </source>
</evidence>
<feature type="domain" description="DNA2/NAM7 helicase helicase" evidence="7">
    <location>
        <begin position="285"/>
        <end position="578"/>
    </location>
</feature>
<evidence type="ECO:0000313" key="10">
    <source>
        <dbReference type="Proteomes" id="UP001201273"/>
    </source>
</evidence>
<comment type="similarity">
    <text evidence="1">Belongs to the DNA2/NAM7 helicase family.</text>
</comment>
<reference evidence="9 10" key="1">
    <citation type="journal article" date="2022" name="Environ. Microbiol. Rep.">
        <title>Eco-phylogenetic analyses reveal divergent evolution of vitamin B12 metabolism in the marine bacterial family 'Psychromonadaceae'.</title>
        <authorList>
            <person name="Jin X."/>
            <person name="Yang Y."/>
            <person name="Cao H."/>
            <person name="Gao B."/>
            <person name="Zhao Z."/>
        </authorList>
    </citation>
    <scope>NUCLEOTIDE SEQUENCE [LARGE SCALE GENOMIC DNA]</scope>
    <source>
        <strain evidence="9 10">MKS20</strain>
    </source>
</reference>
<dbReference type="InterPro" id="IPR050534">
    <property type="entry name" value="Coronavir_polyprotein_1ab"/>
</dbReference>
<feature type="compositionally biased region" description="Basic and acidic residues" evidence="6">
    <location>
        <begin position="259"/>
        <end position="268"/>
    </location>
</feature>
<dbReference type="PANTHER" id="PTHR43788:SF8">
    <property type="entry name" value="DNA-BINDING PROTEIN SMUBP-2"/>
    <property type="match status" value="1"/>
</dbReference>
<feature type="domain" description="DNA2/NAM7 helicase-like C-terminal" evidence="8">
    <location>
        <begin position="618"/>
        <end position="791"/>
    </location>
</feature>
<dbReference type="InterPro" id="IPR041679">
    <property type="entry name" value="DNA2/NAM7-like_C"/>
</dbReference>
<evidence type="ECO:0000256" key="5">
    <source>
        <dbReference type="ARBA" id="ARBA00022840"/>
    </source>
</evidence>
<proteinExistence type="inferred from homology"/>
<protein>
    <submittedName>
        <fullName evidence="9">AAA family ATPase</fullName>
    </submittedName>
</protein>